<comment type="caution">
    <text evidence="9">The sequence shown here is derived from an EMBL/GenBank/DDBJ whole genome shotgun (WGS) entry which is preliminary data.</text>
</comment>
<evidence type="ECO:0000256" key="6">
    <source>
        <dbReference type="ARBA" id="ARBA00023320"/>
    </source>
</evidence>
<dbReference type="PROSITE" id="PS50276">
    <property type="entry name" value="PANCREATIC_HORMONE_2"/>
    <property type="match status" value="1"/>
</dbReference>
<keyword evidence="6" id="KW-0527">Neuropeptide</keyword>
<dbReference type="PRINTS" id="PR00278">
    <property type="entry name" value="PANCHORMONE"/>
</dbReference>
<comment type="subcellular location">
    <subcellularLocation>
        <location evidence="1">Secreted</location>
    </subcellularLocation>
</comment>
<evidence type="ECO:0000256" key="3">
    <source>
        <dbReference type="ARBA" id="ARBA00022525"/>
    </source>
</evidence>
<dbReference type="CDD" id="cd00126">
    <property type="entry name" value="PAH"/>
    <property type="match status" value="1"/>
</dbReference>
<gene>
    <name evidence="9" type="ORF">QQF64_013466</name>
</gene>
<evidence type="ECO:0000313" key="9">
    <source>
        <dbReference type="EMBL" id="KAL1255405.1"/>
    </source>
</evidence>
<dbReference type="SMART" id="SM00309">
    <property type="entry name" value="PAH"/>
    <property type="match status" value="1"/>
</dbReference>
<sequence length="211" mass="24092">MTEDLIRDAGSRASKESRAIARGLCSLWHELHRYKTRRRTTQNAENRRSRHPLSKKCNQDLIQRSMHPNMKMWIGWAACAFLLFACLGTLTEGYPTKPDNPGEDAPAEELAKYYSALRHYINLITRQRYGKRSSADTLISDLLIGETESHPQTRYEDHLLATGPTITESFEYLTGTTREDSEQPGFRAVDEKFLATRGGSGKQHRPQLESH</sequence>
<evidence type="ECO:0000256" key="5">
    <source>
        <dbReference type="ARBA" id="ARBA00022815"/>
    </source>
</evidence>
<evidence type="ECO:0000256" key="2">
    <source>
        <dbReference type="ARBA" id="ARBA00010022"/>
    </source>
</evidence>
<keyword evidence="8" id="KW-0812">Transmembrane</keyword>
<keyword evidence="4" id="KW-0165">Cleavage on pair of basic residues</keyword>
<evidence type="ECO:0000313" key="10">
    <source>
        <dbReference type="Proteomes" id="UP001558613"/>
    </source>
</evidence>
<evidence type="ECO:0000256" key="8">
    <source>
        <dbReference type="SAM" id="Phobius"/>
    </source>
</evidence>
<evidence type="ECO:0000256" key="1">
    <source>
        <dbReference type="ARBA" id="ARBA00004613"/>
    </source>
</evidence>
<keyword evidence="8" id="KW-1133">Transmembrane helix</keyword>
<evidence type="ECO:0000256" key="7">
    <source>
        <dbReference type="RuleBase" id="RU000656"/>
    </source>
</evidence>
<name>A0ABR3LSJ3_9TELE</name>
<dbReference type="PANTHER" id="PTHR10533">
    <property type="entry name" value="NEUROPEPTIDE Y/PANCREATIC HORMONE/PEPTIDE YY"/>
    <property type="match status" value="1"/>
</dbReference>
<dbReference type="Pfam" id="PF00159">
    <property type="entry name" value="Hormone_3"/>
    <property type="match status" value="1"/>
</dbReference>
<accession>A0ABR3LSJ3</accession>
<dbReference type="PANTHER" id="PTHR10533:SF5">
    <property type="entry name" value="PRO-NEUROPEPTIDE Y"/>
    <property type="match status" value="1"/>
</dbReference>
<organism evidence="9 10">
    <name type="scientific">Cirrhinus molitorella</name>
    <name type="common">mud carp</name>
    <dbReference type="NCBI Taxonomy" id="172907"/>
    <lineage>
        <taxon>Eukaryota</taxon>
        <taxon>Metazoa</taxon>
        <taxon>Chordata</taxon>
        <taxon>Craniata</taxon>
        <taxon>Vertebrata</taxon>
        <taxon>Euteleostomi</taxon>
        <taxon>Actinopterygii</taxon>
        <taxon>Neopterygii</taxon>
        <taxon>Teleostei</taxon>
        <taxon>Ostariophysi</taxon>
        <taxon>Cypriniformes</taxon>
        <taxon>Cyprinidae</taxon>
        <taxon>Labeoninae</taxon>
        <taxon>Labeonini</taxon>
        <taxon>Cirrhinus</taxon>
    </lineage>
</organism>
<protein>
    <recommendedName>
        <fullName evidence="11">Pro-neuropeptide Y</fullName>
    </recommendedName>
</protein>
<keyword evidence="5" id="KW-0027">Amidation</keyword>
<evidence type="ECO:0008006" key="11">
    <source>
        <dbReference type="Google" id="ProtNLM"/>
    </source>
</evidence>
<dbReference type="InterPro" id="IPR001955">
    <property type="entry name" value="Pancreatic_hormone-like"/>
</dbReference>
<dbReference type="EMBL" id="JAYMGO010000019">
    <property type="protein sequence ID" value="KAL1255405.1"/>
    <property type="molecule type" value="Genomic_DNA"/>
</dbReference>
<keyword evidence="10" id="KW-1185">Reference proteome</keyword>
<evidence type="ECO:0000256" key="4">
    <source>
        <dbReference type="ARBA" id="ARBA00022685"/>
    </source>
</evidence>
<feature type="transmembrane region" description="Helical" evidence="8">
    <location>
        <begin position="73"/>
        <end position="91"/>
    </location>
</feature>
<keyword evidence="8" id="KW-0472">Membrane</keyword>
<dbReference type="InterPro" id="IPR020392">
    <property type="entry name" value="Pancreatic_hormone-like_CS"/>
</dbReference>
<reference evidence="9 10" key="1">
    <citation type="submission" date="2023-09" db="EMBL/GenBank/DDBJ databases">
        <authorList>
            <person name="Wang M."/>
        </authorList>
    </citation>
    <scope>NUCLEOTIDE SEQUENCE [LARGE SCALE GENOMIC DNA]</scope>
    <source>
        <strain evidence="9">GT-2023</strain>
        <tissue evidence="9">Liver</tissue>
    </source>
</reference>
<dbReference type="Proteomes" id="UP001558613">
    <property type="component" value="Unassembled WGS sequence"/>
</dbReference>
<keyword evidence="3" id="KW-0964">Secreted</keyword>
<proteinExistence type="inferred from homology"/>
<dbReference type="Gene3D" id="6.10.250.900">
    <property type="match status" value="1"/>
</dbReference>
<dbReference type="PROSITE" id="PS00265">
    <property type="entry name" value="PANCREATIC_HORMONE_1"/>
    <property type="match status" value="1"/>
</dbReference>
<comment type="similarity">
    <text evidence="2 7">Belongs to the NPY family.</text>
</comment>